<protein>
    <submittedName>
        <fullName evidence="3">Uncharacterized protein</fullName>
    </submittedName>
</protein>
<reference evidence="3 4" key="1">
    <citation type="submission" date="2020-06" db="EMBL/GenBank/DDBJ databases">
        <title>Altererythrobacter sp. HHU K3-1.</title>
        <authorList>
            <person name="Zhang D."/>
            <person name="Xue H."/>
        </authorList>
    </citation>
    <scope>NUCLEOTIDE SEQUENCE [LARGE SCALE GENOMIC DNA]</scope>
    <source>
        <strain evidence="3 4">HHU K3-1</strain>
    </source>
</reference>
<keyword evidence="2" id="KW-0472">Membrane</keyword>
<keyword evidence="2" id="KW-0812">Transmembrane</keyword>
<evidence type="ECO:0000313" key="4">
    <source>
        <dbReference type="Proteomes" id="UP000561438"/>
    </source>
</evidence>
<evidence type="ECO:0000256" key="2">
    <source>
        <dbReference type="SAM" id="Phobius"/>
    </source>
</evidence>
<organism evidence="3 4">
    <name type="scientific">Qipengyuania atrilutea</name>
    <dbReference type="NCBI Taxonomy" id="2744473"/>
    <lineage>
        <taxon>Bacteria</taxon>
        <taxon>Pseudomonadati</taxon>
        <taxon>Pseudomonadota</taxon>
        <taxon>Alphaproteobacteria</taxon>
        <taxon>Sphingomonadales</taxon>
        <taxon>Erythrobacteraceae</taxon>
        <taxon>Qipengyuania</taxon>
    </lineage>
</organism>
<sequence length="71" mass="7798">MSFDDQPRESGVLQAATQWDPSGGVNPEWLYRIEDEALEDDHEASQGSGSSHAIFGLMLAIGFIFLAVLSW</sequence>
<feature type="region of interest" description="Disordered" evidence="1">
    <location>
        <begin position="1"/>
        <end position="21"/>
    </location>
</feature>
<evidence type="ECO:0000256" key="1">
    <source>
        <dbReference type="SAM" id="MobiDB-lite"/>
    </source>
</evidence>
<dbReference type="EMBL" id="JABWGV010000007">
    <property type="protein sequence ID" value="NVD45941.1"/>
    <property type="molecule type" value="Genomic_DNA"/>
</dbReference>
<comment type="caution">
    <text evidence="3">The sequence shown here is derived from an EMBL/GenBank/DDBJ whole genome shotgun (WGS) entry which is preliminary data.</text>
</comment>
<keyword evidence="2" id="KW-1133">Transmembrane helix</keyword>
<dbReference type="Proteomes" id="UP000561438">
    <property type="component" value="Unassembled WGS sequence"/>
</dbReference>
<gene>
    <name evidence="3" type="ORF">HUV48_13075</name>
</gene>
<keyword evidence="4" id="KW-1185">Reference proteome</keyword>
<evidence type="ECO:0000313" key="3">
    <source>
        <dbReference type="EMBL" id="NVD45941.1"/>
    </source>
</evidence>
<dbReference type="AlphaFoldDB" id="A0A850H1U5"/>
<proteinExistence type="predicted"/>
<feature type="transmembrane region" description="Helical" evidence="2">
    <location>
        <begin position="50"/>
        <end position="69"/>
    </location>
</feature>
<accession>A0A850H1U5</accession>
<name>A0A850H1U5_9SPHN</name>